<reference evidence="3" key="1">
    <citation type="journal article" date="2015" name="Genome Announc.">
        <title>Draft genome sequence of the cellulolytic fungus Chaetomium globosum.</title>
        <authorList>
            <person name="Cuomo C.A."/>
            <person name="Untereiner W.A."/>
            <person name="Ma L.-J."/>
            <person name="Grabherr M."/>
            <person name="Birren B.W."/>
        </authorList>
    </citation>
    <scope>NUCLEOTIDE SEQUENCE [LARGE SCALE GENOMIC DNA]</scope>
    <source>
        <strain evidence="3">ATCC 6205 / CBS 148.51 / DSM 1962 / NBRC 6347 / NRRL 1970</strain>
    </source>
</reference>
<dbReference type="HOGENOM" id="CLU_1250522_0_0_1"/>
<dbReference type="GeneID" id="4387955"/>
<organism evidence="2 3">
    <name type="scientific">Chaetomium globosum (strain ATCC 6205 / CBS 148.51 / DSM 1962 / NBRC 6347 / NRRL 1970)</name>
    <name type="common">Soil fungus</name>
    <dbReference type="NCBI Taxonomy" id="306901"/>
    <lineage>
        <taxon>Eukaryota</taxon>
        <taxon>Fungi</taxon>
        <taxon>Dikarya</taxon>
        <taxon>Ascomycota</taxon>
        <taxon>Pezizomycotina</taxon>
        <taxon>Sordariomycetes</taxon>
        <taxon>Sordariomycetidae</taxon>
        <taxon>Sordariales</taxon>
        <taxon>Chaetomiaceae</taxon>
        <taxon>Chaetomium</taxon>
    </lineage>
</organism>
<feature type="compositionally biased region" description="Low complexity" evidence="1">
    <location>
        <begin position="8"/>
        <end position="21"/>
    </location>
</feature>
<evidence type="ECO:0000256" key="1">
    <source>
        <dbReference type="SAM" id="MobiDB-lite"/>
    </source>
</evidence>
<proteinExistence type="predicted"/>
<accession>Q2HHM3</accession>
<feature type="region of interest" description="Disordered" evidence="1">
    <location>
        <begin position="1"/>
        <end position="21"/>
    </location>
</feature>
<dbReference type="AlphaFoldDB" id="Q2HHM3"/>
<sequence>MGHSHSQPTPLTLPPSLTNNHPLPTRISAAYQKSWTKITILLHDASTPTNNPTTPTYTITLPQGWYGAMTMHATNPNNPDPDSATPLAKADPAGRMRQDFAVGLPALGKGGVQRAEVLRYVVGWRHEVYWFAMAVGGGGGSSAGVERFEWRRSRGGEVKGVEGGSGWGWKLVRVGGSGGSGGQGNGYGGDEGGGWVDERWEGGGGGVGESGDAEFFEAGAV</sequence>
<protein>
    <submittedName>
        <fullName evidence="2">Uncharacterized protein</fullName>
    </submittedName>
</protein>
<dbReference type="RefSeq" id="XP_001219502.1">
    <property type="nucleotide sequence ID" value="XM_001219501.1"/>
</dbReference>
<dbReference type="Proteomes" id="UP000001056">
    <property type="component" value="Unassembled WGS sequence"/>
</dbReference>
<dbReference type="VEuPathDB" id="FungiDB:CHGG_00281"/>
<dbReference type="OrthoDB" id="3431997at2759"/>
<gene>
    <name evidence="2" type="ORF">CHGG_00281</name>
</gene>
<dbReference type="EMBL" id="CH408029">
    <property type="protein sequence ID" value="EAQ92046.1"/>
    <property type="molecule type" value="Genomic_DNA"/>
</dbReference>
<keyword evidence="3" id="KW-1185">Reference proteome</keyword>
<evidence type="ECO:0000313" key="2">
    <source>
        <dbReference type="EMBL" id="EAQ92046.1"/>
    </source>
</evidence>
<dbReference type="InParanoid" id="Q2HHM3"/>
<name>Q2HHM3_CHAGB</name>
<evidence type="ECO:0000313" key="3">
    <source>
        <dbReference type="Proteomes" id="UP000001056"/>
    </source>
</evidence>